<evidence type="ECO:0000313" key="3">
    <source>
        <dbReference type="Proteomes" id="UP000282311"/>
    </source>
</evidence>
<organism evidence="2 3">
    <name type="scientific">Paenibacillus ginsengarvi</name>
    <dbReference type="NCBI Taxonomy" id="400777"/>
    <lineage>
        <taxon>Bacteria</taxon>
        <taxon>Bacillati</taxon>
        <taxon>Bacillota</taxon>
        <taxon>Bacilli</taxon>
        <taxon>Bacillales</taxon>
        <taxon>Paenibacillaceae</taxon>
        <taxon>Paenibacillus</taxon>
    </lineage>
</organism>
<gene>
    <name evidence="2" type="ORF">D7M11_25005</name>
</gene>
<reference evidence="2 3" key="1">
    <citation type="journal article" date="2007" name="Int. J. Syst. Evol. Microbiol.">
        <title>Paenibacillus ginsengarvi sp. nov., isolated from soil from ginseng cultivation.</title>
        <authorList>
            <person name="Yoon M.H."/>
            <person name="Ten L.N."/>
            <person name="Im W.T."/>
        </authorList>
    </citation>
    <scope>NUCLEOTIDE SEQUENCE [LARGE SCALE GENOMIC DNA]</scope>
    <source>
        <strain evidence="2 3">KCTC 13059</strain>
    </source>
</reference>
<dbReference type="InterPro" id="IPR041657">
    <property type="entry name" value="HTH_17"/>
</dbReference>
<accession>A0A3B0BUZ0</accession>
<dbReference type="AlphaFoldDB" id="A0A3B0BUZ0"/>
<evidence type="ECO:0000259" key="1">
    <source>
        <dbReference type="Pfam" id="PF12728"/>
    </source>
</evidence>
<dbReference type="Proteomes" id="UP000282311">
    <property type="component" value="Unassembled WGS sequence"/>
</dbReference>
<keyword evidence="3" id="KW-1185">Reference proteome</keyword>
<evidence type="ECO:0000313" key="2">
    <source>
        <dbReference type="EMBL" id="RKN76059.1"/>
    </source>
</evidence>
<feature type="domain" description="Helix-turn-helix" evidence="1">
    <location>
        <begin position="13"/>
        <end position="56"/>
    </location>
</feature>
<dbReference type="Gene3D" id="1.10.1660.10">
    <property type="match status" value="1"/>
</dbReference>
<dbReference type="Pfam" id="PF12728">
    <property type="entry name" value="HTH_17"/>
    <property type="match status" value="1"/>
</dbReference>
<comment type="caution">
    <text evidence="2">The sequence shown here is derived from an EMBL/GenBank/DDBJ whole genome shotgun (WGS) entry which is preliminary data.</text>
</comment>
<name>A0A3B0BUZ0_9BACL</name>
<dbReference type="EMBL" id="RBAH01000021">
    <property type="protein sequence ID" value="RKN76059.1"/>
    <property type="molecule type" value="Genomic_DNA"/>
</dbReference>
<protein>
    <submittedName>
        <fullName evidence="2">Helix-turn-helix domain-containing protein</fullName>
    </submittedName>
</protein>
<proteinExistence type="predicted"/>
<sequence>MGIVMDKDVMPMNAKEAAMILGVHYKTILNMINDGRLAATKNDSGDWVISDSDLAAREQRITDKEFSAIYAHMAMKMIEKEHSRAVKSAREELTYIARLIIKYADNPNGFNQQIKRLQKALESYKAVEAFTQTVESLRKQVDA</sequence>